<name>A0ABU8YQH7_9CYAN</name>
<dbReference type="Proteomes" id="UP001384579">
    <property type="component" value="Unassembled WGS sequence"/>
</dbReference>
<comment type="caution">
    <text evidence="2">The sequence shown here is derived from an EMBL/GenBank/DDBJ whole genome shotgun (WGS) entry which is preliminary data.</text>
</comment>
<reference evidence="2 3" key="1">
    <citation type="journal article" date="2020" name="Harmful Algae">
        <title>Molecular and morphological characterization of a novel dihydroanatoxin-a producing Microcoleus species (cyanobacteria) from the Russian River, California, USA.</title>
        <authorList>
            <person name="Conklin K.Y."/>
            <person name="Stancheva R."/>
            <person name="Otten T.G."/>
            <person name="Fadness R."/>
            <person name="Boyer G.L."/>
            <person name="Read B."/>
            <person name="Zhang X."/>
            <person name="Sheath R.G."/>
        </authorList>
    </citation>
    <scope>NUCLEOTIDE SEQUENCE [LARGE SCALE GENOMIC DNA]</scope>
    <source>
        <strain evidence="2 3">PTRS2</strain>
    </source>
</reference>
<feature type="coiled-coil region" evidence="1">
    <location>
        <begin position="45"/>
        <end position="79"/>
    </location>
</feature>
<sequence>MGEGLCNRLKLPSPNTEVTDNELQTAIGNLRVENEFLKTDYAKLLESSTRVTSKLREEVQQLQSQVQAERTKWEELREELDDRPEIQKSVPAVAEFPEADILLNRLRRSRKKSRADMADIEAVLEILSYPKE</sequence>
<accession>A0ABU8YQH7</accession>
<evidence type="ECO:0000313" key="3">
    <source>
        <dbReference type="Proteomes" id="UP001384579"/>
    </source>
</evidence>
<evidence type="ECO:0000313" key="2">
    <source>
        <dbReference type="EMBL" id="MEK0186687.1"/>
    </source>
</evidence>
<keyword evidence="3" id="KW-1185">Reference proteome</keyword>
<organism evidence="2 3">
    <name type="scientific">Microcoleus anatoxicus PTRS2</name>
    <dbReference type="NCBI Taxonomy" id="2705321"/>
    <lineage>
        <taxon>Bacteria</taxon>
        <taxon>Bacillati</taxon>
        <taxon>Cyanobacteriota</taxon>
        <taxon>Cyanophyceae</taxon>
        <taxon>Oscillatoriophycideae</taxon>
        <taxon>Oscillatoriales</taxon>
        <taxon>Microcoleaceae</taxon>
        <taxon>Microcoleus</taxon>
        <taxon>Microcoleus anatoxicus</taxon>
    </lineage>
</organism>
<gene>
    <name evidence="2" type="ORF">WMG39_17780</name>
</gene>
<protein>
    <submittedName>
        <fullName evidence="2">Uncharacterized protein</fullName>
    </submittedName>
</protein>
<keyword evidence="1" id="KW-0175">Coiled coil</keyword>
<dbReference type="EMBL" id="JBBLXS010000245">
    <property type="protein sequence ID" value="MEK0186687.1"/>
    <property type="molecule type" value="Genomic_DNA"/>
</dbReference>
<evidence type="ECO:0000256" key="1">
    <source>
        <dbReference type="SAM" id="Coils"/>
    </source>
</evidence>
<dbReference type="RefSeq" id="WP_340520689.1">
    <property type="nucleotide sequence ID" value="NZ_JBBLXS010000245.1"/>
</dbReference>
<dbReference type="Gene3D" id="1.20.5.1700">
    <property type="match status" value="1"/>
</dbReference>
<proteinExistence type="predicted"/>